<evidence type="ECO:0000313" key="3">
    <source>
        <dbReference type="Proteomes" id="UP001165653"/>
    </source>
</evidence>
<proteinExistence type="predicted"/>
<organism evidence="2 3">
    <name type="scientific">Luteolibacter rhizosphaerae</name>
    <dbReference type="NCBI Taxonomy" id="2989719"/>
    <lineage>
        <taxon>Bacteria</taxon>
        <taxon>Pseudomonadati</taxon>
        <taxon>Verrucomicrobiota</taxon>
        <taxon>Verrucomicrobiia</taxon>
        <taxon>Verrucomicrobiales</taxon>
        <taxon>Verrucomicrobiaceae</taxon>
        <taxon>Luteolibacter</taxon>
    </lineage>
</organism>
<dbReference type="RefSeq" id="WP_264512059.1">
    <property type="nucleotide sequence ID" value="NZ_JAPDDR010000002.1"/>
</dbReference>
<dbReference type="Proteomes" id="UP001165653">
    <property type="component" value="Unassembled WGS sequence"/>
</dbReference>
<dbReference type="Pfam" id="PF13672">
    <property type="entry name" value="PP2C_2"/>
    <property type="match status" value="1"/>
</dbReference>
<sequence>MNSVWRIAAASVAGTSHERTGAPCQDSHLAALVGDGGSTLVLIASDGAGSASHSEIGSSLACSRLMEELRRAIDQGLEVAQITKEVALGWLSEVRAALQTAADEHNLGLREFACTLLAAVVSPTHSAFFQVGDGAMVVRPNGDSWSYVFWPQHGQFINTTYFITDATAADVLECDVVEGRIEEVAVFTDGIEPLVLHYASQSVHSPFFDRIFQPVRNLESIGLSEELSAKLQSYLALPLVCERTDDDKTLLLATKAEPVAEEPVAFAEKSHL</sequence>
<protein>
    <submittedName>
        <fullName evidence="2">Protein phosphatase 2C domain-containing protein</fullName>
    </submittedName>
</protein>
<reference evidence="2" key="1">
    <citation type="submission" date="2022-10" db="EMBL/GenBank/DDBJ databases">
        <title>Luteolibacter sp. GHJ8, whole genome shotgun sequencing project.</title>
        <authorList>
            <person name="Zhao G."/>
            <person name="Shen L."/>
        </authorList>
    </citation>
    <scope>NUCLEOTIDE SEQUENCE</scope>
    <source>
        <strain evidence="2">GHJ8</strain>
    </source>
</reference>
<dbReference type="Gene3D" id="3.60.40.10">
    <property type="entry name" value="PPM-type phosphatase domain"/>
    <property type="match status" value="1"/>
</dbReference>
<comment type="caution">
    <text evidence="2">The sequence shown here is derived from an EMBL/GenBank/DDBJ whole genome shotgun (WGS) entry which is preliminary data.</text>
</comment>
<evidence type="ECO:0000313" key="2">
    <source>
        <dbReference type="EMBL" id="MCW1913034.1"/>
    </source>
</evidence>
<name>A0ABT3G0M6_9BACT</name>
<feature type="domain" description="PPM-type phosphatase" evidence="1">
    <location>
        <begin position="14"/>
        <end position="230"/>
    </location>
</feature>
<gene>
    <name evidence="2" type="ORF">OJ996_05595</name>
</gene>
<dbReference type="SUPFAM" id="SSF81606">
    <property type="entry name" value="PP2C-like"/>
    <property type="match status" value="1"/>
</dbReference>
<evidence type="ECO:0000259" key="1">
    <source>
        <dbReference type="Pfam" id="PF13672"/>
    </source>
</evidence>
<dbReference type="InterPro" id="IPR001932">
    <property type="entry name" value="PPM-type_phosphatase-like_dom"/>
</dbReference>
<keyword evidence="3" id="KW-1185">Reference proteome</keyword>
<dbReference type="InterPro" id="IPR036457">
    <property type="entry name" value="PPM-type-like_dom_sf"/>
</dbReference>
<accession>A0ABT3G0M6</accession>
<dbReference type="EMBL" id="JAPDDR010000002">
    <property type="protein sequence ID" value="MCW1913034.1"/>
    <property type="molecule type" value="Genomic_DNA"/>
</dbReference>